<dbReference type="PANTHER" id="PTHR43199">
    <property type="entry name" value="GLUTATHIONE HYDROLASE"/>
    <property type="match status" value="1"/>
</dbReference>
<feature type="region of interest" description="Disordered" evidence="5">
    <location>
        <begin position="557"/>
        <end position="586"/>
    </location>
</feature>
<keyword evidence="8" id="KW-1185">Reference proteome</keyword>
<organism evidence="7 8">
    <name type="scientific">Brevundimonas terrae</name>
    <dbReference type="NCBI Taxonomy" id="363631"/>
    <lineage>
        <taxon>Bacteria</taxon>
        <taxon>Pseudomonadati</taxon>
        <taxon>Pseudomonadota</taxon>
        <taxon>Alphaproteobacteria</taxon>
        <taxon>Caulobacterales</taxon>
        <taxon>Caulobacteraceae</taxon>
        <taxon>Brevundimonas</taxon>
    </lineage>
</organism>
<feature type="signal peptide" evidence="6">
    <location>
        <begin position="1"/>
        <end position="37"/>
    </location>
</feature>
<feature type="compositionally biased region" description="Basic and acidic residues" evidence="5">
    <location>
        <begin position="565"/>
        <end position="586"/>
    </location>
</feature>
<comment type="caution">
    <text evidence="7">The sequence shown here is derived from an EMBL/GenBank/DDBJ whole genome shotgun (WGS) entry which is preliminary data.</text>
</comment>
<accession>A0ABN0Y5Q5</accession>
<protein>
    <submittedName>
        <fullName evidence="7">Gamma-glutamyltransferase</fullName>
    </submittedName>
</protein>
<keyword evidence="4" id="KW-0865">Zymogen</keyword>
<dbReference type="InterPro" id="IPR043137">
    <property type="entry name" value="GGT_ssub_C"/>
</dbReference>
<evidence type="ECO:0000256" key="4">
    <source>
        <dbReference type="ARBA" id="ARBA00023145"/>
    </source>
</evidence>
<evidence type="ECO:0000256" key="6">
    <source>
        <dbReference type="SAM" id="SignalP"/>
    </source>
</evidence>
<keyword evidence="6" id="KW-0732">Signal</keyword>
<comment type="similarity">
    <text evidence="1">Belongs to the gamma-glutamyltransferase family.</text>
</comment>
<dbReference type="PRINTS" id="PR01210">
    <property type="entry name" value="GGTRANSPTASE"/>
</dbReference>
<dbReference type="InterPro" id="IPR051792">
    <property type="entry name" value="GGT_bact"/>
</dbReference>
<proteinExistence type="inferred from homology"/>
<dbReference type="InterPro" id="IPR043138">
    <property type="entry name" value="GGT_lsub"/>
</dbReference>
<dbReference type="Pfam" id="PF01019">
    <property type="entry name" value="G_glu_transpept"/>
    <property type="match status" value="1"/>
</dbReference>
<evidence type="ECO:0000313" key="7">
    <source>
        <dbReference type="EMBL" id="GAA0383291.1"/>
    </source>
</evidence>
<dbReference type="SUPFAM" id="SSF56235">
    <property type="entry name" value="N-terminal nucleophile aminohydrolases (Ntn hydrolases)"/>
    <property type="match status" value="1"/>
</dbReference>
<name>A0ABN0Y5Q5_9CAUL</name>
<sequence>MNAIFDRPNGLKRTSALSALFLAVGLLSANIPDTAIAYEAPVAQDAAAASSQRAHGPFVAAANPLAAEAGMKILRAGGSAVDAAVAIQATLSLVEPQSSGLGGGAFMMVYDAESGDVHAYDGREMAPGNATPELFYENGEPLAFMDAVLSGRSTGVPGVVAMLGMAHKDYGTLEWRNLFGDAEHWATEGFVVSPRMAGFVNAGRGQAVTEWATRYFTKPDGTRYQAGDTLKNPAYAHTLRRLANEGPSVFYQGDIPEQIIAATHAQPRPGGLTLEDFADYRPLRRDPLCRPYRAYVVCVPTTPSSGVAILQFLGMAEQTPDLAKGKDSPEAWVALGRLQRLMYADRDRYVGDGDFVGVPVAGLLDQDYMASRAALLPQINGPVEAGRPTGSSAQLSDATLEPAGTTHFVVVDAAGNAVSMTTTVESYFGSGRMAGGFFVNNQLTDFSFTPMEDGHPAPNAVAAGKRPRSSMIPTIILDREGNLVGAIGSPGGSSILAYVAKTLVGVVEWDMTMQDAIALPNLVVRGTMVGADSEQIPANIRDALGAAGMEVRPNATETSGLHGAMWRDGRWDGGADPRREGVALTQ</sequence>
<reference evidence="7 8" key="1">
    <citation type="journal article" date="2019" name="Int. J. Syst. Evol. Microbiol.">
        <title>The Global Catalogue of Microorganisms (GCM) 10K type strain sequencing project: providing services to taxonomists for standard genome sequencing and annotation.</title>
        <authorList>
            <consortium name="The Broad Institute Genomics Platform"/>
            <consortium name="The Broad Institute Genome Sequencing Center for Infectious Disease"/>
            <person name="Wu L."/>
            <person name="Ma J."/>
        </authorList>
    </citation>
    <scope>NUCLEOTIDE SEQUENCE [LARGE SCALE GENOMIC DNA]</scope>
    <source>
        <strain evidence="7 8">JCM 13476</strain>
    </source>
</reference>
<evidence type="ECO:0000256" key="1">
    <source>
        <dbReference type="ARBA" id="ARBA00009381"/>
    </source>
</evidence>
<dbReference type="Gene3D" id="1.10.246.130">
    <property type="match status" value="1"/>
</dbReference>
<dbReference type="Gene3D" id="3.60.20.40">
    <property type="match status" value="1"/>
</dbReference>
<feature type="chain" id="PRO_5046926148" evidence="6">
    <location>
        <begin position="38"/>
        <end position="586"/>
    </location>
</feature>
<dbReference type="PANTHER" id="PTHR43199:SF1">
    <property type="entry name" value="GLUTATHIONE HYDROLASE PROENZYME"/>
    <property type="match status" value="1"/>
</dbReference>
<gene>
    <name evidence="7" type="primary">ggt_1</name>
    <name evidence="7" type="ORF">GCM10009093_07820</name>
</gene>
<dbReference type="InterPro" id="IPR029055">
    <property type="entry name" value="Ntn_hydrolases_N"/>
</dbReference>
<evidence type="ECO:0000256" key="2">
    <source>
        <dbReference type="ARBA" id="ARBA00022679"/>
    </source>
</evidence>
<evidence type="ECO:0000256" key="3">
    <source>
        <dbReference type="ARBA" id="ARBA00022801"/>
    </source>
</evidence>
<evidence type="ECO:0000313" key="8">
    <source>
        <dbReference type="Proteomes" id="UP001500791"/>
    </source>
</evidence>
<dbReference type="Proteomes" id="UP001500791">
    <property type="component" value="Unassembled WGS sequence"/>
</dbReference>
<keyword evidence="2" id="KW-0808">Transferase</keyword>
<keyword evidence="3" id="KW-0378">Hydrolase</keyword>
<dbReference type="RefSeq" id="WP_167174903.1">
    <property type="nucleotide sequence ID" value="NZ_BAAAEJ010000003.1"/>
</dbReference>
<evidence type="ECO:0000256" key="5">
    <source>
        <dbReference type="SAM" id="MobiDB-lite"/>
    </source>
</evidence>
<dbReference type="EMBL" id="BAAAEJ010000003">
    <property type="protein sequence ID" value="GAA0383291.1"/>
    <property type="molecule type" value="Genomic_DNA"/>
</dbReference>